<dbReference type="EMBL" id="JACBZR010000002">
    <property type="protein sequence ID" value="NYI81240.1"/>
    <property type="molecule type" value="Genomic_DNA"/>
</dbReference>
<feature type="region of interest" description="Disordered" evidence="1">
    <location>
        <begin position="1"/>
        <end position="22"/>
    </location>
</feature>
<dbReference type="Proteomes" id="UP000564496">
    <property type="component" value="Unassembled WGS sequence"/>
</dbReference>
<gene>
    <name evidence="2" type="ORF">BJ988_005948</name>
</gene>
<feature type="region of interest" description="Disordered" evidence="1">
    <location>
        <begin position="58"/>
        <end position="91"/>
    </location>
</feature>
<dbReference type="AlphaFoldDB" id="A0A7Z0DTA1"/>
<feature type="compositionally biased region" description="Low complexity" evidence="1">
    <location>
        <begin position="1"/>
        <end position="10"/>
    </location>
</feature>
<protein>
    <submittedName>
        <fullName evidence="2">Uncharacterized protein</fullName>
    </submittedName>
</protein>
<evidence type="ECO:0000313" key="3">
    <source>
        <dbReference type="Proteomes" id="UP000564496"/>
    </source>
</evidence>
<feature type="compositionally biased region" description="Basic and acidic residues" evidence="1">
    <location>
        <begin position="58"/>
        <end position="81"/>
    </location>
</feature>
<dbReference type="RefSeq" id="WP_179661810.1">
    <property type="nucleotide sequence ID" value="NZ_JACBZR010000002.1"/>
</dbReference>
<reference evidence="2 3" key="1">
    <citation type="submission" date="2020-07" db="EMBL/GenBank/DDBJ databases">
        <title>Sequencing the genomes of 1000 actinobacteria strains.</title>
        <authorList>
            <person name="Klenk H.-P."/>
        </authorList>
    </citation>
    <scope>NUCLEOTIDE SEQUENCE [LARGE SCALE GENOMIC DNA]</scope>
    <source>
        <strain evidence="2 3">DSM 26487</strain>
    </source>
</reference>
<feature type="compositionally biased region" description="Basic and acidic residues" evidence="1">
    <location>
        <begin position="13"/>
        <end position="22"/>
    </location>
</feature>
<evidence type="ECO:0000313" key="2">
    <source>
        <dbReference type="EMBL" id="NYI81240.1"/>
    </source>
</evidence>
<accession>A0A7Z0DTA1</accession>
<name>A0A7Z0DTA1_9ACTN</name>
<evidence type="ECO:0000256" key="1">
    <source>
        <dbReference type="SAM" id="MobiDB-lite"/>
    </source>
</evidence>
<sequence>MWAADAGAALRARRQEQTESARRARAALALTLANQLDRGAAPEELVLDEYRTVTREHREVASKSHDYSVASDGHEDERDGVVDLALQGGAR</sequence>
<comment type="caution">
    <text evidence="2">The sequence shown here is derived from an EMBL/GenBank/DDBJ whole genome shotgun (WGS) entry which is preliminary data.</text>
</comment>
<keyword evidence="3" id="KW-1185">Reference proteome</keyword>
<proteinExistence type="predicted"/>
<organism evidence="2 3">
    <name type="scientific">Nocardioides panzhihuensis</name>
    <dbReference type="NCBI Taxonomy" id="860243"/>
    <lineage>
        <taxon>Bacteria</taxon>
        <taxon>Bacillati</taxon>
        <taxon>Actinomycetota</taxon>
        <taxon>Actinomycetes</taxon>
        <taxon>Propionibacteriales</taxon>
        <taxon>Nocardioidaceae</taxon>
        <taxon>Nocardioides</taxon>
    </lineage>
</organism>